<keyword evidence="14" id="KW-1185">Reference proteome</keyword>
<dbReference type="GO" id="GO:0006508">
    <property type="term" value="P:proteolysis"/>
    <property type="evidence" value="ECO:0007669"/>
    <property type="project" value="UniProtKB-KW"/>
</dbReference>
<dbReference type="EMBL" id="KN832872">
    <property type="protein sequence ID" value="KIN04856.1"/>
    <property type="molecule type" value="Genomic_DNA"/>
</dbReference>
<feature type="binding site" evidence="6">
    <location>
        <begin position="728"/>
        <end position="735"/>
    </location>
    <ligand>
        <name>ATP</name>
        <dbReference type="ChEBI" id="CHEBI:30616"/>
    </ligand>
</feature>
<dbReference type="InterPro" id="IPR001752">
    <property type="entry name" value="Kinesin_motor_dom"/>
</dbReference>
<evidence type="ECO:0000313" key="13">
    <source>
        <dbReference type="EMBL" id="KIN04856.1"/>
    </source>
</evidence>
<name>A0A0C3H9D1_OIDMZ</name>
<dbReference type="GO" id="GO:0003777">
    <property type="term" value="F:microtubule motor activity"/>
    <property type="evidence" value="ECO:0007669"/>
    <property type="project" value="InterPro"/>
</dbReference>
<keyword evidence="5 6" id="KW-0067">ATP-binding</keyword>
<protein>
    <recommendedName>
        <fullName evidence="15">Kinesin motor domain-containing protein</fullName>
    </recommendedName>
</protein>
<feature type="domain" description="PPPDE" evidence="12">
    <location>
        <begin position="1"/>
        <end position="141"/>
    </location>
</feature>
<evidence type="ECO:0000259" key="10">
    <source>
        <dbReference type="PROSITE" id="PS51352"/>
    </source>
</evidence>
<feature type="domain" description="Kinesin motor" evidence="9">
    <location>
        <begin position="624"/>
        <end position="984"/>
    </location>
</feature>
<evidence type="ECO:0000259" key="9">
    <source>
        <dbReference type="PROSITE" id="PS50067"/>
    </source>
</evidence>
<proteinExistence type="inferred from homology"/>
<dbReference type="Pfam" id="PF05903">
    <property type="entry name" value="Peptidase_C97"/>
    <property type="match status" value="1"/>
</dbReference>
<dbReference type="SMART" id="SM00129">
    <property type="entry name" value="KISc"/>
    <property type="match status" value="1"/>
</dbReference>
<evidence type="ECO:0000256" key="3">
    <source>
        <dbReference type="ARBA" id="ARBA00022741"/>
    </source>
</evidence>
<dbReference type="InterPro" id="IPR008580">
    <property type="entry name" value="PPPDE_dom"/>
</dbReference>
<dbReference type="GO" id="GO:0008233">
    <property type="term" value="F:peptidase activity"/>
    <property type="evidence" value="ECO:0007669"/>
    <property type="project" value="UniProtKB-KW"/>
</dbReference>
<dbReference type="PROSITE" id="PS51352">
    <property type="entry name" value="THIOREDOXIN_2"/>
    <property type="match status" value="1"/>
</dbReference>
<dbReference type="Gene3D" id="3.90.1720.30">
    <property type="entry name" value="PPPDE domains"/>
    <property type="match status" value="1"/>
</dbReference>
<sequence length="1155" mass="129066">MKVQLYVYDLSGGIARSMSAAFLGVQIDAIYHTSVVMEGVEYVYDGGIKTVRPGSTHLGHPMQVLDLGTTGLPIDVIMEYLDSMREIFTPEAYDLWSHNCNNFSNDFATFLLGKGIPEHITNLPQTVLDTPFGRMIQPQINNMIQTKKAENRGLVGIENTVTAPQTHHQLIASVRRPTNLQELDGLLAEATKSCAVIFFTSPTCAPCKMLYPLYDELAADAAQKACLIMVDIMQAYDISTKYGIQATPTFITFLHGKQENQWAGADRSTLRGNVQMLIQMAWPPHKHDSMRLPAFRKPGTKPVLYSKSPPLEKLKVKMGPTAESPAVAAVMHFISKRTADGLAESTLPDLASFSEFLYAAPSMLPAEVLFTVVDLLRAALADQRFSGYFAEEKNHRTIAHLLNHVSSLVNCPYSLRLVTLQAACNLFSSPLYPEHILGCPTLTDPMAQLITTSLLDDKHHNIRVVAASLSFNIAAANSRIRSEERRDTLPESIQVELAASLLEAISVEEESPEALNGFLLAFGYLVYCASQDGELVDLLKTMDAEGTILAKKKLFPNEALIEERFHDTLLGVTDLFLGMAIDSRLMPGVATEMRSIRSCASTPSLRSREGSVTPIGRMDAPGGNVRVVVRARGFLPRELERGADCLIKMNPTTQATTLLVPNDTDPASTRSKTRKVIEEKIFTFDNSFWSHNKEDEHYAHQEDVYNCLGEEFLDHNFEGYHTCIFAYGQTGSGKSYTMMGTPDQPGLIPRTCEDLFQRIEEAHIETPNISYNVRVSYFEVYNEHVRDLLVPIQPNQAPYYLKIRESPTEGPYIKDLTDTPVKNISEIMRYMKMGDASRTTASTKMNDTSSRSHAVFTIMLKQIHHDMETDETTERMARIRLVDLAGSERAKATEATGARLREGSNINKSLTTLGRVIAALADPKQHRTGKRNKDVVPYRDSILTWLLKDSLGGNSKTAMIACIAPSDYDETLSTLRYADQAKRIRTRAVVNQDHVSAAQRDAQITAMAEEIRILQLHVSDSRRREKEGKEQEEKLEEYQNRVVTMQRMMEERSMLALESLKNPIEVRSRRNSGLHASKKRSSAQPGGDEKENYDMIETSDEEDADDDEIDVSVHEQKASEVQGSMKDLLNDLGMFRRKIGDDKTRFVTPLGIRIN</sequence>
<dbReference type="HOGENOM" id="CLU_007344_0_0_1"/>
<keyword evidence="4" id="KW-0378">Hydrolase</keyword>
<dbReference type="Pfam" id="PF00085">
    <property type="entry name" value="Thioredoxin"/>
    <property type="match status" value="1"/>
</dbReference>
<evidence type="ECO:0000259" key="12">
    <source>
        <dbReference type="PROSITE" id="PS51858"/>
    </source>
</evidence>
<comment type="similarity">
    <text evidence="6">Belongs to the TRAFAC class myosin-kinesin ATPase superfamily. Kinesin family.</text>
</comment>
<keyword evidence="6" id="KW-0505">Motor protein</keyword>
<dbReference type="InterPro" id="IPR036249">
    <property type="entry name" value="Thioredoxin-like_sf"/>
</dbReference>
<accession>A0A0C3H9D1</accession>
<dbReference type="PROSITE" id="PS50067">
    <property type="entry name" value="KINESIN_MOTOR_2"/>
    <property type="match status" value="1"/>
</dbReference>
<feature type="domain" description="Thioredoxin" evidence="10">
    <location>
        <begin position="143"/>
        <end position="279"/>
    </location>
</feature>
<dbReference type="InterPro" id="IPR017937">
    <property type="entry name" value="Thioredoxin_CS"/>
</dbReference>
<evidence type="ECO:0000256" key="2">
    <source>
        <dbReference type="ARBA" id="ARBA00022670"/>
    </source>
</evidence>
<dbReference type="PRINTS" id="PR00380">
    <property type="entry name" value="KINESINHEAVY"/>
</dbReference>
<dbReference type="SUPFAM" id="SSF52540">
    <property type="entry name" value="P-loop containing nucleoside triphosphate hydrolases"/>
    <property type="match status" value="1"/>
</dbReference>
<feature type="compositionally biased region" description="Basic residues" evidence="8">
    <location>
        <begin position="1069"/>
        <end position="1081"/>
    </location>
</feature>
<dbReference type="InterPro" id="IPR042266">
    <property type="entry name" value="PPPDE_sf"/>
</dbReference>
<dbReference type="AlphaFoldDB" id="A0A0C3H9D1"/>
<dbReference type="Pfam" id="PF08324">
    <property type="entry name" value="PUL"/>
    <property type="match status" value="1"/>
</dbReference>
<dbReference type="CDD" id="cd01365">
    <property type="entry name" value="KISc_KIF1A_KIF1B"/>
    <property type="match status" value="1"/>
</dbReference>
<keyword evidence="7" id="KW-0175">Coiled coil</keyword>
<dbReference type="Proteomes" id="UP000054321">
    <property type="component" value="Unassembled WGS sequence"/>
</dbReference>
<evidence type="ECO:0000256" key="7">
    <source>
        <dbReference type="SAM" id="Coils"/>
    </source>
</evidence>
<dbReference type="GO" id="GO:0005524">
    <property type="term" value="F:ATP binding"/>
    <property type="evidence" value="ECO:0007669"/>
    <property type="project" value="UniProtKB-UniRule"/>
</dbReference>
<dbReference type="InterPro" id="IPR013766">
    <property type="entry name" value="Thioredoxin_domain"/>
</dbReference>
<dbReference type="SUPFAM" id="SSF52833">
    <property type="entry name" value="Thioredoxin-like"/>
    <property type="match status" value="1"/>
</dbReference>
<evidence type="ECO:0000256" key="4">
    <source>
        <dbReference type="ARBA" id="ARBA00022801"/>
    </source>
</evidence>
<dbReference type="InterPro" id="IPR027417">
    <property type="entry name" value="P-loop_NTPase"/>
</dbReference>
<dbReference type="FunFam" id="3.40.850.10:FF:000050">
    <property type="entry name" value="Kinesin-like protein"/>
    <property type="match status" value="1"/>
</dbReference>
<feature type="domain" description="PUL" evidence="11">
    <location>
        <begin position="295"/>
        <end position="571"/>
    </location>
</feature>
<evidence type="ECO:0000256" key="6">
    <source>
        <dbReference type="PROSITE-ProRule" id="PRU00283"/>
    </source>
</evidence>
<evidence type="ECO:0000259" key="11">
    <source>
        <dbReference type="PROSITE" id="PS51396"/>
    </source>
</evidence>
<dbReference type="Gene3D" id="3.40.850.10">
    <property type="entry name" value="Kinesin motor domain"/>
    <property type="match status" value="1"/>
</dbReference>
<dbReference type="SMART" id="SM01179">
    <property type="entry name" value="DUF862"/>
    <property type="match status" value="1"/>
</dbReference>
<dbReference type="InterPro" id="IPR019821">
    <property type="entry name" value="Kinesin_motor_CS"/>
</dbReference>
<dbReference type="Gene3D" id="1.25.10.10">
    <property type="entry name" value="Leucine-rich Repeat Variant"/>
    <property type="match status" value="1"/>
</dbReference>
<feature type="region of interest" description="Disordered" evidence="8">
    <location>
        <begin position="1066"/>
        <end position="1092"/>
    </location>
</feature>
<dbReference type="InterPro" id="IPR036961">
    <property type="entry name" value="Kinesin_motor_dom_sf"/>
</dbReference>
<dbReference type="PANTHER" id="PTHR47117">
    <property type="entry name" value="STAR-RELATED LIPID TRANSFER PROTEIN 9"/>
    <property type="match status" value="1"/>
</dbReference>
<organism evidence="13 14">
    <name type="scientific">Oidiodendron maius (strain Zn)</name>
    <dbReference type="NCBI Taxonomy" id="913774"/>
    <lineage>
        <taxon>Eukaryota</taxon>
        <taxon>Fungi</taxon>
        <taxon>Dikarya</taxon>
        <taxon>Ascomycota</taxon>
        <taxon>Pezizomycotina</taxon>
        <taxon>Leotiomycetes</taxon>
        <taxon>Leotiomycetes incertae sedis</taxon>
        <taxon>Myxotrichaceae</taxon>
        <taxon>Oidiodendron</taxon>
    </lineage>
</organism>
<dbReference type="PROSITE" id="PS51858">
    <property type="entry name" value="PPPDE"/>
    <property type="match status" value="1"/>
</dbReference>
<dbReference type="GO" id="GO:0007018">
    <property type="term" value="P:microtubule-based movement"/>
    <property type="evidence" value="ECO:0007669"/>
    <property type="project" value="InterPro"/>
</dbReference>
<dbReference type="GO" id="GO:0008017">
    <property type="term" value="F:microtubule binding"/>
    <property type="evidence" value="ECO:0007669"/>
    <property type="project" value="InterPro"/>
</dbReference>
<dbReference type="PROSITE" id="PS00411">
    <property type="entry name" value="KINESIN_MOTOR_1"/>
    <property type="match status" value="1"/>
</dbReference>
<dbReference type="Gene3D" id="3.40.30.10">
    <property type="entry name" value="Glutaredoxin"/>
    <property type="match status" value="1"/>
</dbReference>
<dbReference type="InterPro" id="IPR013535">
    <property type="entry name" value="PUL_dom"/>
</dbReference>
<evidence type="ECO:0008006" key="15">
    <source>
        <dbReference type="Google" id="ProtNLM"/>
    </source>
</evidence>
<reference evidence="13 14" key="1">
    <citation type="submission" date="2014-04" db="EMBL/GenBank/DDBJ databases">
        <authorList>
            <consortium name="DOE Joint Genome Institute"/>
            <person name="Kuo A."/>
            <person name="Martino E."/>
            <person name="Perotto S."/>
            <person name="Kohler A."/>
            <person name="Nagy L.G."/>
            <person name="Floudas D."/>
            <person name="Copeland A."/>
            <person name="Barry K.W."/>
            <person name="Cichocki N."/>
            <person name="Veneault-Fourrey C."/>
            <person name="LaButti K."/>
            <person name="Lindquist E.A."/>
            <person name="Lipzen A."/>
            <person name="Lundell T."/>
            <person name="Morin E."/>
            <person name="Murat C."/>
            <person name="Sun H."/>
            <person name="Tunlid A."/>
            <person name="Henrissat B."/>
            <person name="Grigoriev I.V."/>
            <person name="Hibbett D.S."/>
            <person name="Martin F."/>
            <person name="Nordberg H.P."/>
            <person name="Cantor M.N."/>
            <person name="Hua S.X."/>
        </authorList>
    </citation>
    <scope>NUCLEOTIDE SEQUENCE [LARGE SCALE GENOMIC DNA]</scope>
    <source>
        <strain evidence="13 14">Zn</strain>
    </source>
</reference>
<comment type="similarity">
    <text evidence="1">Belongs to the DeSI family.</text>
</comment>
<evidence type="ECO:0000313" key="14">
    <source>
        <dbReference type="Proteomes" id="UP000054321"/>
    </source>
</evidence>
<dbReference type="CDD" id="cd02947">
    <property type="entry name" value="TRX_family"/>
    <property type="match status" value="1"/>
</dbReference>
<gene>
    <name evidence="13" type="ORF">OIDMADRAFT_101741</name>
</gene>
<keyword evidence="2" id="KW-0645">Protease</keyword>
<dbReference type="InParanoid" id="A0A0C3H9D1"/>
<evidence type="ECO:0000256" key="8">
    <source>
        <dbReference type="SAM" id="MobiDB-lite"/>
    </source>
</evidence>
<feature type="coiled-coil region" evidence="7">
    <location>
        <begin position="1021"/>
        <end position="1048"/>
    </location>
</feature>
<evidence type="ECO:0000256" key="1">
    <source>
        <dbReference type="ARBA" id="ARBA00008140"/>
    </source>
</evidence>
<keyword evidence="3 6" id="KW-0547">Nucleotide-binding</keyword>
<dbReference type="STRING" id="913774.A0A0C3H9D1"/>
<dbReference type="InterPro" id="IPR011989">
    <property type="entry name" value="ARM-like"/>
</dbReference>
<dbReference type="PROSITE" id="PS00194">
    <property type="entry name" value="THIOREDOXIN_1"/>
    <property type="match status" value="1"/>
</dbReference>
<reference evidence="14" key="2">
    <citation type="submission" date="2015-01" db="EMBL/GenBank/DDBJ databases">
        <title>Evolutionary Origins and Diversification of the Mycorrhizal Mutualists.</title>
        <authorList>
            <consortium name="DOE Joint Genome Institute"/>
            <consortium name="Mycorrhizal Genomics Consortium"/>
            <person name="Kohler A."/>
            <person name="Kuo A."/>
            <person name="Nagy L.G."/>
            <person name="Floudas D."/>
            <person name="Copeland A."/>
            <person name="Barry K.W."/>
            <person name="Cichocki N."/>
            <person name="Veneault-Fourrey C."/>
            <person name="LaButti K."/>
            <person name="Lindquist E.A."/>
            <person name="Lipzen A."/>
            <person name="Lundell T."/>
            <person name="Morin E."/>
            <person name="Murat C."/>
            <person name="Riley R."/>
            <person name="Ohm R."/>
            <person name="Sun H."/>
            <person name="Tunlid A."/>
            <person name="Henrissat B."/>
            <person name="Grigoriev I.V."/>
            <person name="Hibbett D.S."/>
            <person name="Martin F."/>
        </authorList>
    </citation>
    <scope>NUCLEOTIDE SEQUENCE [LARGE SCALE GENOMIC DNA]</scope>
    <source>
        <strain evidence="14">Zn</strain>
    </source>
</reference>
<dbReference type="OrthoDB" id="3176171at2759"/>
<dbReference type="Pfam" id="PF00225">
    <property type="entry name" value="Kinesin"/>
    <property type="match status" value="1"/>
</dbReference>
<dbReference type="PROSITE" id="PS51396">
    <property type="entry name" value="PUL"/>
    <property type="match status" value="1"/>
</dbReference>
<evidence type="ECO:0000256" key="5">
    <source>
        <dbReference type="ARBA" id="ARBA00022840"/>
    </source>
</evidence>